<feature type="transmembrane region" description="Helical" evidence="1">
    <location>
        <begin position="83"/>
        <end position="109"/>
    </location>
</feature>
<organism evidence="3 4">
    <name type="scientific">Crucibulum laeve</name>
    <dbReference type="NCBI Taxonomy" id="68775"/>
    <lineage>
        <taxon>Eukaryota</taxon>
        <taxon>Fungi</taxon>
        <taxon>Dikarya</taxon>
        <taxon>Basidiomycota</taxon>
        <taxon>Agaricomycotina</taxon>
        <taxon>Agaricomycetes</taxon>
        <taxon>Agaricomycetidae</taxon>
        <taxon>Agaricales</taxon>
        <taxon>Agaricineae</taxon>
        <taxon>Nidulariaceae</taxon>
        <taxon>Crucibulum</taxon>
    </lineage>
</organism>
<keyword evidence="1" id="KW-0812">Transmembrane</keyword>
<protein>
    <recommendedName>
        <fullName evidence="2">DUF6534 domain-containing protein</fullName>
    </recommendedName>
</protein>
<keyword evidence="1" id="KW-0472">Membrane</keyword>
<feature type="transmembrane region" description="Helical" evidence="1">
    <location>
        <begin position="12"/>
        <end position="33"/>
    </location>
</feature>
<evidence type="ECO:0000259" key="2">
    <source>
        <dbReference type="Pfam" id="PF20152"/>
    </source>
</evidence>
<keyword evidence="1" id="KW-1133">Transmembrane helix</keyword>
<dbReference type="STRING" id="68775.A0A5C3LKN0"/>
<gene>
    <name evidence="3" type="ORF">BDQ12DRAFT_692463</name>
</gene>
<feature type="transmembrane region" description="Helical" evidence="1">
    <location>
        <begin position="121"/>
        <end position="140"/>
    </location>
</feature>
<dbReference type="AlphaFoldDB" id="A0A5C3LKN0"/>
<dbReference type="Proteomes" id="UP000308652">
    <property type="component" value="Unassembled WGS sequence"/>
</dbReference>
<reference evidence="3 4" key="1">
    <citation type="journal article" date="2019" name="Nat. Ecol. Evol.">
        <title>Megaphylogeny resolves global patterns of mushroom evolution.</title>
        <authorList>
            <person name="Varga T."/>
            <person name="Krizsan K."/>
            <person name="Foldi C."/>
            <person name="Dima B."/>
            <person name="Sanchez-Garcia M."/>
            <person name="Sanchez-Ramirez S."/>
            <person name="Szollosi G.J."/>
            <person name="Szarkandi J.G."/>
            <person name="Papp V."/>
            <person name="Albert L."/>
            <person name="Andreopoulos W."/>
            <person name="Angelini C."/>
            <person name="Antonin V."/>
            <person name="Barry K.W."/>
            <person name="Bougher N.L."/>
            <person name="Buchanan P."/>
            <person name="Buyck B."/>
            <person name="Bense V."/>
            <person name="Catcheside P."/>
            <person name="Chovatia M."/>
            <person name="Cooper J."/>
            <person name="Damon W."/>
            <person name="Desjardin D."/>
            <person name="Finy P."/>
            <person name="Geml J."/>
            <person name="Haridas S."/>
            <person name="Hughes K."/>
            <person name="Justo A."/>
            <person name="Karasinski D."/>
            <person name="Kautmanova I."/>
            <person name="Kiss B."/>
            <person name="Kocsube S."/>
            <person name="Kotiranta H."/>
            <person name="LaButti K.M."/>
            <person name="Lechner B.E."/>
            <person name="Liimatainen K."/>
            <person name="Lipzen A."/>
            <person name="Lukacs Z."/>
            <person name="Mihaltcheva S."/>
            <person name="Morgado L.N."/>
            <person name="Niskanen T."/>
            <person name="Noordeloos M.E."/>
            <person name="Ohm R.A."/>
            <person name="Ortiz-Santana B."/>
            <person name="Ovrebo C."/>
            <person name="Racz N."/>
            <person name="Riley R."/>
            <person name="Savchenko A."/>
            <person name="Shiryaev A."/>
            <person name="Soop K."/>
            <person name="Spirin V."/>
            <person name="Szebenyi C."/>
            <person name="Tomsovsky M."/>
            <person name="Tulloss R.E."/>
            <person name="Uehling J."/>
            <person name="Grigoriev I.V."/>
            <person name="Vagvolgyi C."/>
            <person name="Papp T."/>
            <person name="Martin F.M."/>
            <person name="Miettinen O."/>
            <person name="Hibbett D.S."/>
            <person name="Nagy L.G."/>
        </authorList>
    </citation>
    <scope>NUCLEOTIDE SEQUENCE [LARGE SCALE GENOMIC DNA]</scope>
    <source>
        <strain evidence="3 4">CBS 166.37</strain>
    </source>
</reference>
<accession>A0A5C3LKN0</accession>
<proteinExistence type="predicted"/>
<evidence type="ECO:0000313" key="3">
    <source>
        <dbReference type="EMBL" id="TFK32456.1"/>
    </source>
</evidence>
<name>A0A5C3LKN0_9AGAR</name>
<dbReference type="PANTHER" id="PTHR40465">
    <property type="entry name" value="CHROMOSOME 1, WHOLE GENOME SHOTGUN SEQUENCE"/>
    <property type="match status" value="1"/>
</dbReference>
<evidence type="ECO:0000313" key="4">
    <source>
        <dbReference type="Proteomes" id="UP000308652"/>
    </source>
</evidence>
<feature type="transmembrane region" description="Helical" evidence="1">
    <location>
        <begin position="232"/>
        <end position="251"/>
    </location>
</feature>
<evidence type="ECO:0000256" key="1">
    <source>
        <dbReference type="SAM" id="Phobius"/>
    </source>
</evidence>
<dbReference type="PANTHER" id="PTHR40465:SF1">
    <property type="entry name" value="DUF6534 DOMAIN-CONTAINING PROTEIN"/>
    <property type="match status" value="1"/>
</dbReference>
<sequence>MSNERLNLNSTIGALQIGSTFTVFLFGIVTLQVHQYYRRFGEDRWYVKALVAAVWLLELGHTVCVTFEVYRATIVYYGQPEKIVSFPAFGAVTIIGGIITMLVQNFFAIRLYRVLPAPYRLVGLACLVLSSLRCFTSLFAGVKAIDIESIALYRERWHSLVTTLLAGGAAIDITIATAMLYFLIKKKGHAMERVARLIDRLVAYTIRTGLVTSVAATSVLICFQMMPYNLVWLALYTFLAKLYSNTLLSSLNSRKSLRDELLKSSSDPIHLSKARLPSRRDALNDSHLHAISIEMKTTTEITVDRPRRYYELSVDSALPSPMEQWDPLDSPRSPDRVYIYDSGVGKAV</sequence>
<dbReference type="InterPro" id="IPR045339">
    <property type="entry name" value="DUF6534"/>
</dbReference>
<keyword evidence="4" id="KW-1185">Reference proteome</keyword>
<feature type="transmembrane region" description="Helical" evidence="1">
    <location>
        <begin position="204"/>
        <end position="226"/>
    </location>
</feature>
<feature type="domain" description="DUF6534" evidence="2">
    <location>
        <begin position="169"/>
        <end position="256"/>
    </location>
</feature>
<dbReference type="EMBL" id="ML213674">
    <property type="protein sequence ID" value="TFK32456.1"/>
    <property type="molecule type" value="Genomic_DNA"/>
</dbReference>
<feature type="transmembrane region" description="Helical" evidence="1">
    <location>
        <begin position="160"/>
        <end position="184"/>
    </location>
</feature>
<dbReference type="Pfam" id="PF20152">
    <property type="entry name" value="DUF6534"/>
    <property type="match status" value="1"/>
</dbReference>
<feature type="transmembrane region" description="Helical" evidence="1">
    <location>
        <begin position="45"/>
        <end position="63"/>
    </location>
</feature>
<dbReference type="OrthoDB" id="3231781at2759"/>